<accession>A0A9X4KL09</accession>
<dbReference type="Gene3D" id="3.30.530.20">
    <property type="match status" value="1"/>
</dbReference>
<protein>
    <submittedName>
        <fullName evidence="1">Uncharacterized protein</fullName>
    </submittedName>
</protein>
<dbReference type="EMBL" id="JAPDHZ010000003">
    <property type="protein sequence ID" value="MDG0792347.1"/>
    <property type="molecule type" value="Genomic_DNA"/>
</dbReference>
<evidence type="ECO:0000313" key="1">
    <source>
        <dbReference type="EMBL" id="MDG0792347.1"/>
    </source>
</evidence>
<keyword evidence="2" id="KW-1185">Reference proteome</keyword>
<evidence type="ECO:0000313" key="2">
    <source>
        <dbReference type="Proteomes" id="UP001153387"/>
    </source>
</evidence>
<dbReference type="InterPro" id="IPR023393">
    <property type="entry name" value="START-like_dom_sf"/>
</dbReference>
<dbReference type="RefSeq" id="WP_277566155.1">
    <property type="nucleotide sequence ID" value="NZ_JAPDHZ010000003.1"/>
</dbReference>
<organism evidence="1 2">
    <name type="scientific">Cohnella ginsengisoli</name>
    <dbReference type="NCBI Taxonomy" id="425004"/>
    <lineage>
        <taxon>Bacteria</taxon>
        <taxon>Bacillati</taxon>
        <taxon>Bacillota</taxon>
        <taxon>Bacilli</taxon>
        <taxon>Bacillales</taxon>
        <taxon>Paenibacillaceae</taxon>
        <taxon>Cohnella</taxon>
    </lineage>
</organism>
<reference evidence="1 2" key="1">
    <citation type="submission" date="2022-10" db="EMBL/GenBank/DDBJ databases">
        <title>Comparative genomic analysis of Cohnella hashimotonis sp. nov., isolated from the International Space Station.</title>
        <authorList>
            <person name="Simpson A."/>
            <person name="Venkateswaran K."/>
        </authorList>
    </citation>
    <scope>NUCLEOTIDE SEQUENCE [LARGE SCALE GENOMIC DNA]</scope>
    <source>
        <strain evidence="1 2">DSM 18997</strain>
    </source>
</reference>
<gene>
    <name evidence="1" type="ORF">OMP38_16835</name>
</gene>
<name>A0A9X4KL09_9BACL</name>
<proteinExistence type="predicted"/>
<comment type="caution">
    <text evidence="1">The sequence shown here is derived from an EMBL/GenBank/DDBJ whole genome shotgun (WGS) entry which is preliminary data.</text>
</comment>
<sequence length="110" mass="11830">MFAEGEDRSRLKLSHICPIDDHWRKFGPGAVGVGWDLSLAGLTFHLADGDAERIDENEFGASVEGKAFMADCSEEWRRAAVAGGEKESQAGAAANRVTAFYTGSEPPEAE</sequence>
<dbReference type="Proteomes" id="UP001153387">
    <property type="component" value="Unassembled WGS sequence"/>
</dbReference>
<dbReference type="AlphaFoldDB" id="A0A9X4KL09"/>